<dbReference type="STRING" id="756272.Plabr_4681"/>
<evidence type="ECO:0000313" key="3">
    <source>
        <dbReference type="EMBL" id="ADY62252.1"/>
    </source>
</evidence>
<dbReference type="RefSeq" id="WP_013630956.1">
    <property type="nucleotide sequence ID" value="NC_015174.1"/>
</dbReference>
<dbReference type="KEGG" id="pbs:Plabr_4681"/>
<accession>F0SPE4</accession>
<keyword evidence="4" id="KW-1185">Reference proteome</keyword>
<dbReference type="PANTHER" id="PTHR38037:SF2">
    <property type="entry name" value="ATP-DEPENDENT ZINC PROTEASE DOMAIN-CONTAINING PROTEIN-RELATED"/>
    <property type="match status" value="1"/>
</dbReference>
<organism evidence="3 4">
    <name type="scientific">Rubinisphaera brasiliensis (strain ATCC 49424 / DSM 5305 / JCM 21570 / IAM 15109 / NBRC 103401 / IFAM 1448)</name>
    <name type="common">Planctomyces brasiliensis</name>
    <dbReference type="NCBI Taxonomy" id="756272"/>
    <lineage>
        <taxon>Bacteria</taxon>
        <taxon>Pseudomonadati</taxon>
        <taxon>Planctomycetota</taxon>
        <taxon>Planctomycetia</taxon>
        <taxon>Planctomycetales</taxon>
        <taxon>Planctomycetaceae</taxon>
        <taxon>Rubinisphaera</taxon>
    </lineage>
</organism>
<name>F0SPE4_RUBBR</name>
<protein>
    <recommendedName>
        <fullName evidence="2">Retropepsin-like aspartic endopeptidase domain-containing protein</fullName>
    </recommendedName>
</protein>
<dbReference type="Pfam" id="PF05618">
    <property type="entry name" value="Zn_protease"/>
    <property type="match status" value="1"/>
</dbReference>
<dbReference type="EMBL" id="CP002546">
    <property type="protein sequence ID" value="ADY62252.1"/>
    <property type="molecule type" value="Genomic_DNA"/>
</dbReference>
<dbReference type="HOGENOM" id="CLU_099424_1_1_0"/>
<dbReference type="PANTHER" id="PTHR38037">
    <property type="entry name" value="ZN_PROTEASE DOMAIN-CONTAINING PROTEIN"/>
    <property type="match status" value="1"/>
</dbReference>
<dbReference type="Proteomes" id="UP000006860">
    <property type="component" value="Chromosome"/>
</dbReference>
<feature type="region of interest" description="Disordered" evidence="1">
    <location>
        <begin position="142"/>
        <end position="166"/>
    </location>
</feature>
<dbReference type="Gene3D" id="2.40.70.10">
    <property type="entry name" value="Acid Proteases"/>
    <property type="match status" value="1"/>
</dbReference>
<dbReference type="SUPFAM" id="SSF50630">
    <property type="entry name" value="Acid proteases"/>
    <property type="match status" value="1"/>
</dbReference>
<gene>
    <name evidence="3" type="ordered locus">Plabr_4681</name>
</gene>
<dbReference type="eggNOG" id="COG4067">
    <property type="taxonomic scope" value="Bacteria"/>
</dbReference>
<dbReference type="InterPro" id="IPR021109">
    <property type="entry name" value="Peptidase_aspartic_dom_sf"/>
</dbReference>
<dbReference type="AlphaFoldDB" id="F0SPE4"/>
<feature type="domain" description="Retropepsin-like aspartic endopeptidase" evidence="2">
    <location>
        <begin position="7"/>
        <end position="140"/>
    </location>
</feature>
<evidence type="ECO:0000259" key="2">
    <source>
        <dbReference type="Pfam" id="PF05618"/>
    </source>
</evidence>
<evidence type="ECO:0000256" key="1">
    <source>
        <dbReference type="SAM" id="MobiDB-lite"/>
    </source>
</evidence>
<reference evidence="4" key="1">
    <citation type="submission" date="2011-02" db="EMBL/GenBank/DDBJ databases">
        <title>The complete genome of Planctomyces brasiliensis DSM 5305.</title>
        <authorList>
            <person name="Lucas S."/>
            <person name="Copeland A."/>
            <person name="Lapidus A."/>
            <person name="Bruce D."/>
            <person name="Goodwin L."/>
            <person name="Pitluck S."/>
            <person name="Kyrpides N."/>
            <person name="Mavromatis K."/>
            <person name="Pagani I."/>
            <person name="Ivanova N."/>
            <person name="Ovchinnikova G."/>
            <person name="Lu M."/>
            <person name="Detter J.C."/>
            <person name="Han C."/>
            <person name="Land M."/>
            <person name="Hauser L."/>
            <person name="Markowitz V."/>
            <person name="Cheng J.-F."/>
            <person name="Hugenholtz P."/>
            <person name="Woyke T."/>
            <person name="Wu D."/>
            <person name="Tindall B."/>
            <person name="Pomrenke H.G."/>
            <person name="Brambilla E."/>
            <person name="Klenk H.-P."/>
            <person name="Eisen J.A."/>
        </authorList>
    </citation>
    <scope>NUCLEOTIDE SEQUENCE [LARGE SCALE GENOMIC DNA]</scope>
    <source>
        <strain evidence="4">ATCC 49424 / DSM 5305 / JCM 21570 / IAM 15109 / NBRC 103401 / IFAM 1448</strain>
    </source>
</reference>
<dbReference type="InterPro" id="IPR008503">
    <property type="entry name" value="Asp_endopeptidase"/>
</dbReference>
<sequence>MDGPVRIGWRERVGLPAWGIEAIEAKSDTGARSSAVDVKNLKFLNEAEDEVSFEVVLSRTDRAQTIPITTKVKRHSKVKSSNGHVSERVVVETEMELGGVRKKIDISLICRKPMQCRMLIGRTALSEDFLVDSSSTYLASERPKKIRKKRVKKKRVKASEANEGEA</sequence>
<evidence type="ECO:0000313" key="4">
    <source>
        <dbReference type="Proteomes" id="UP000006860"/>
    </source>
</evidence>
<proteinExistence type="predicted"/>
<feature type="compositionally biased region" description="Basic residues" evidence="1">
    <location>
        <begin position="144"/>
        <end position="156"/>
    </location>
</feature>